<comment type="caution">
    <text evidence="1">The sequence shown here is derived from an EMBL/GenBank/DDBJ whole genome shotgun (WGS) entry which is preliminary data.</text>
</comment>
<proteinExistence type="predicted"/>
<evidence type="ECO:0000313" key="1">
    <source>
        <dbReference type="EMBL" id="KAJ8888419.1"/>
    </source>
</evidence>
<reference evidence="1 2" key="1">
    <citation type="submission" date="2023-02" db="EMBL/GenBank/DDBJ databases">
        <title>LHISI_Scaffold_Assembly.</title>
        <authorList>
            <person name="Stuart O.P."/>
            <person name="Cleave R."/>
            <person name="Magrath M.J.L."/>
            <person name="Mikheyev A.S."/>
        </authorList>
    </citation>
    <scope>NUCLEOTIDE SEQUENCE [LARGE SCALE GENOMIC DNA]</scope>
    <source>
        <strain evidence="1">Daus_M_001</strain>
        <tissue evidence="1">Leg muscle</tissue>
    </source>
</reference>
<evidence type="ECO:0000313" key="2">
    <source>
        <dbReference type="Proteomes" id="UP001159363"/>
    </source>
</evidence>
<protein>
    <submittedName>
        <fullName evidence="1">Uncharacterized protein</fullName>
    </submittedName>
</protein>
<organism evidence="1 2">
    <name type="scientific">Dryococelus australis</name>
    <dbReference type="NCBI Taxonomy" id="614101"/>
    <lineage>
        <taxon>Eukaryota</taxon>
        <taxon>Metazoa</taxon>
        <taxon>Ecdysozoa</taxon>
        <taxon>Arthropoda</taxon>
        <taxon>Hexapoda</taxon>
        <taxon>Insecta</taxon>
        <taxon>Pterygota</taxon>
        <taxon>Neoptera</taxon>
        <taxon>Polyneoptera</taxon>
        <taxon>Phasmatodea</taxon>
        <taxon>Verophasmatodea</taxon>
        <taxon>Anareolatae</taxon>
        <taxon>Phasmatidae</taxon>
        <taxon>Eurycanthinae</taxon>
        <taxon>Dryococelus</taxon>
    </lineage>
</organism>
<dbReference type="EMBL" id="JARBHB010000003">
    <property type="protein sequence ID" value="KAJ8888419.1"/>
    <property type="molecule type" value="Genomic_DNA"/>
</dbReference>
<dbReference type="Proteomes" id="UP001159363">
    <property type="component" value="Chromosome 3"/>
</dbReference>
<gene>
    <name evidence="1" type="ORF">PR048_007909</name>
</gene>
<keyword evidence="2" id="KW-1185">Reference proteome</keyword>
<sequence length="537" mass="62097">MERKTLVYHDLLVKVVFVCEAKIDEARQLHDKLSALTRCGILMRASKYNQRSNQLQPMNFGHSRRLKVGDSEEFLRNQEKPVGACVKSVRAFLSVSVQGETSIVKQSEISRQNLCRAVSLLAGECVHRTGGLFRRASAWRNGRNWPLRLPGATYRSSRFDLRKQCTYDASLYYSLDTLEIFVRFSHRNFFSSARCRYNASLRTLCELFTCAIFLIALQAAVKYHSDRYISLRERNSPLAEPVFSADSTDRHMLMPSFGHPATIIYLRLVIRNYGNTVCRIIVARSFFIRYIATIRNVLVLNPGIRSEDRSQKPLGWDFAERRKYLNSESSNRMNPGEGRTLRKLMLSGNTSAVFHMVKCEFSGYYNTVTYINCARDRKVFPNTRTKTLSIRRPVPPTYLIIKVVVYFGVIIIPRFDSKSAFAVLLEAEFYFVPKLQLREASSFHLFRDSLLRAELQRNMSYACERWEGGGGGPYTRQKAKPKYRNRIRLQRAPQKKSSNTHKTLCDRVKRCREREINTKASERVNVDVYTQNKLPCP</sequence>
<name>A0ABQ9HVK6_9NEOP</name>
<accession>A0ABQ9HVK6</accession>